<proteinExistence type="predicted"/>
<dbReference type="AlphaFoldDB" id="A0A9K3I016"/>
<name>A0A9K3I016_HELAN</name>
<protein>
    <submittedName>
        <fullName evidence="1">Acyl-CoA oxidase</fullName>
        <ecNumber evidence="1">1.3.3.6</ecNumber>
    </submittedName>
</protein>
<keyword evidence="1" id="KW-0560">Oxidoreductase</keyword>
<dbReference type="Proteomes" id="UP000215914">
    <property type="component" value="Unassembled WGS sequence"/>
</dbReference>
<dbReference type="Gramene" id="mRNA:HanXRQr2_Chr10g0451591">
    <property type="protein sequence ID" value="mRNA:HanXRQr2_Chr10g0451591"/>
    <property type="gene ID" value="HanXRQr2_Chr10g0451591"/>
</dbReference>
<organism evidence="1 2">
    <name type="scientific">Helianthus annuus</name>
    <name type="common">Common sunflower</name>
    <dbReference type="NCBI Taxonomy" id="4232"/>
    <lineage>
        <taxon>Eukaryota</taxon>
        <taxon>Viridiplantae</taxon>
        <taxon>Streptophyta</taxon>
        <taxon>Embryophyta</taxon>
        <taxon>Tracheophyta</taxon>
        <taxon>Spermatophyta</taxon>
        <taxon>Magnoliopsida</taxon>
        <taxon>eudicotyledons</taxon>
        <taxon>Gunneridae</taxon>
        <taxon>Pentapetalae</taxon>
        <taxon>asterids</taxon>
        <taxon>campanulids</taxon>
        <taxon>Asterales</taxon>
        <taxon>Asteraceae</taxon>
        <taxon>Asteroideae</taxon>
        <taxon>Heliantheae alliance</taxon>
        <taxon>Heliantheae</taxon>
        <taxon>Helianthus</taxon>
    </lineage>
</organism>
<dbReference type="EC" id="1.3.3.6" evidence="1"/>
<comment type="caution">
    <text evidence="1">The sequence shown here is derived from an EMBL/GenBank/DDBJ whole genome shotgun (WGS) entry which is preliminary data.</text>
</comment>
<evidence type="ECO:0000313" key="1">
    <source>
        <dbReference type="EMBL" id="KAF5787336.1"/>
    </source>
</evidence>
<sequence length="56" mass="6717">MNRRSDDQQNNLAFEKFTTRSMMGRKELLKITLRKAAHGWKLIVDLRLIEEEGKWL</sequence>
<reference evidence="1" key="2">
    <citation type="submission" date="2020-06" db="EMBL/GenBank/DDBJ databases">
        <title>Helianthus annuus Genome sequencing and assembly Release 2.</title>
        <authorList>
            <person name="Gouzy J."/>
            <person name="Langlade N."/>
            <person name="Munos S."/>
        </authorList>
    </citation>
    <scope>NUCLEOTIDE SEQUENCE</scope>
    <source>
        <tissue evidence="1">Leaves</tissue>
    </source>
</reference>
<dbReference type="EMBL" id="MNCJ02000325">
    <property type="protein sequence ID" value="KAF5787336.1"/>
    <property type="molecule type" value="Genomic_DNA"/>
</dbReference>
<evidence type="ECO:0000313" key="2">
    <source>
        <dbReference type="Proteomes" id="UP000215914"/>
    </source>
</evidence>
<gene>
    <name evidence="1" type="ORF">HanXRQr2_Chr10g0451591</name>
</gene>
<dbReference type="GO" id="GO:0003997">
    <property type="term" value="F:acyl-CoA oxidase activity"/>
    <property type="evidence" value="ECO:0007669"/>
    <property type="project" value="UniProtKB-EC"/>
</dbReference>
<keyword evidence="2" id="KW-1185">Reference proteome</keyword>
<reference evidence="1" key="1">
    <citation type="journal article" date="2017" name="Nature">
        <title>The sunflower genome provides insights into oil metabolism, flowering and Asterid evolution.</title>
        <authorList>
            <person name="Badouin H."/>
            <person name="Gouzy J."/>
            <person name="Grassa C.J."/>
            <person name="Murat F."/>
            <person name="Staton S.E."/>
            <person name="Cottret L."/>
            <person name="Lelandais-Briere C."/>
            <person name="Owens G.L."/>
            <person name="Carrere S."/>
            <person name="Mayjonade B."/>
            <person name="Legrand L."/>
            <person name="Gill N."/>
            <person name="Kane N.C."/>
            <person name="Bowers J.E."/>
            <person name="Hubner S."/>
            <person name="Bellec A."/>
            <person name="Berard A."/>
            <person name="Berges H."/>
            <person name="Blanchet N."/>
            <person name="Boniface M.C."/>
            <person name="Brunel D."/>
            <person name="Catrice O."/>
            <person name="Chaidir N."/>
            <person name="Claudel C."/>
            <person name="Donnadieu C."/>
            <person name="Faraut T."/>
            <person name="Fievet G."/>
            <person name="Helmstetter N."/>
            <person name="King M."/>
            <person name="Knapp S.J."/>
            <person name="Lai Z."/>
            <person name="Le Paslier M.C."/>
            <person name="Lippi Y."/>
            <person name="Lorenzon L."/>
            <person name="Mandel J.R."/>
            <person name="Marage G."/>
            <person name="Marchand G."/>
            <person name="Marquand E."/>
            <person name="Bret-Mestries E."/>
            <person name="Morien E."/>
            <person name="Nambeesan S."/>
            <person name="Nguyen T."/>
            <person name="Pegot-Espagnet P."/>
            <person name="Pouilly N."/>
            <person name="Raftis F."/>
            <person name="Sallet E."/>
            <person name="Schiex T."/>
            <person name="Thomas J."/>
            <person name="Vandecasteele C."/>
            <person name="Vares D."/>
            <person name="Vear F."/>
            <person name="Vautrin S."/>
            <person name="Crespi M."/>
            <person name="Mangin B."/>
            <person name="Burke J.M."/>
            <person name="Salse J."/>
            <person name="Munos S."/>
            <person name="Vincourt P."/>
            <person name="Rieseberg L.H."/>
            <person name="Langlade N.B."/>
        </authorList>
    </citation>
    <scope>NUCLEOTIDE SEQUENCE</scope>
    <source>
        <tissue evidence="1">Leaves</tissue>
    </source>
</reference>
<accession>A0A9K3I016</accession>